<dbReference type="KEGG" id="cmp:Cha6605_1205"/>
<dbReference type="RefSeq" id="WP_015158607.1">
    <property type="nucleotide sequence ID" value="NC_019697.1"/>
</dbReference>
<dbReference type="HOGENOM" id="CLU_1719751_0_0_3"/>
<evidence type="ECO:0000313" key="1">
    <source>
        <dbReference type="EMBL" id="AFY92421.1"/>
    </source>
</evidence>
<dbReference type="EMBL" id="CP003600">
    <property type="protein sequence ID" value="AFY92421.1"/>
    <property type="molecule type" value="Genomic_DNA"/>
</dbReference>
<evidence type="ECO:0000313" key="2">
    <source>
        <dbReference type="Proteomes" id="UP000010366"/>
    </source>
</evidence>
<proteinExistence type="predicted"/>
<reference evidence="1 2" key="1">
    <citation type="submission" date="2012-05" db="EMBL/GenBank/DDBJ databases">
        <title>Finished chromosome of genome of Chamaesiphon sp. PCC 6605.</title>
        <authorList>
            <consortium name="US DOE Joint Genome Institute"/>
            <person name="Gugger M."/>
            <person name="Coursin T."/>
            <person name="Rippka R."/>
            <person name="Tandeau De Marsac N."/>
            <person name="Huntemann M."/>
            <person name="Wei C.-L."/>
            <person name="Han J."/>
            <person name="Detter J.C."/>
            <person name="Han C."/>
            <person name="Tapia R."/>
            <person name="Chen A."/>
            <person name="Kyrpides N."/>
            <person name="Mavromatis K."/>
            <person name="Markowitz V."/>
            <person name="Szeto E."/>
            <person name="Ivanova N."/>
            <person name="Pagani I."/>
            <person name="Pati A."/>
            <person name="Goodwin L."/>
            <person name="Nordberg H.P."/>
            <person name="Cantor M.N."/>
            <person name="Hua S.X."/>
            <person name="Woyke T."/>
            <person name="Kerfeld C.A."/>
        </authorList>
    </citation>
    <scope>NUCLEOTIDE SEQUENCE [LARGE SCALE GENOMIC DNA]</scope>
    <source>
        <strain evidence="2">ATCC 27169 / PCC 6605</strain>
    </source>
</reference>
<protein>
    <recommendedName>
        <fullName evidence="3">Transposase</fullName>
    </recommendedName>
</protein>
<sequence length="170" mass="19531">MILEAADLYTDVSTRPNIKTSRVETLAKLYLDSEPAQIDDATLVELCDWLWGEFQTTPLNLEFSWYERYQNAAEMFADIKQSHLWVSAENYDTSLGINPIYNFILYAVHNHDHYRTHSDFSMEGELATYNATAKRAPSLIIQKIIYSESVLRPAAYLFLGHAPTSKIVFL</sequence>
<dbReference type="AlphaFoldDB" id="K9UDD2"/>
<evidence type="ECO:0008006" key="3">
    <source>
        <dbReference type="Google" id="ProtNLM"/>
    </source>
</evidence>
<dbReference type="STRING" id="1173020.Cha6605_1205"/>
<accession>K9UDD2</accession>
<organism evidence="1 2">
    <name type="scientific">Chamaesiphon minutus (strain ATCC 27169 / PCC 6605)</name>
    <dbReference type="NCBI Taxonomy" id="1173020"/>
    <lineage>
        <taxon>Bacteria</taxon>
        <taxon>Bacillati</taxon>
        <taxon>Cyanobacteriota</taxon>
        <taxon>Cyanophyceae</taxon>
        <taxon>Gomontiellales</taxon>
        <taxon>Chamaesiphonaceae</taxon>
        <taxon>Chamaesiphon</taxon>
    </lineage>
</organism>
<dbReference type="OrthoDB" id="423288at2"/>
<gene>
    <name evidence="1" type="ORF">Cha6605_1205</name>
</gene>
<dbReference type="Proteomes" id="UP000010366">
    <property type="component" value="Chromosome"/>
</dbReference>
<dbReference type="eggNOG" id="ENOG5030G0M">
    <property type="taxonomic scope" value="Bacteria"/>
</dbReference>
<name>K9UDD2_CHAP6</name>
<keyword evidence="2" id="KW-1185">Reference proteome</keyword>